<dbReference type="EMBL" id="KB744927">
    <property type="protein sequence ID" value="EOA94207.1"/>
    <property type="molecule type" value="Genomic_DNA"/>
</dbReference>
<sequence length="529" mass="59398">MIECCQGEALRDGTEYARCFGCCAEDDSGKGHGDKAERSLSRSMAAFRGDSQQLLRATLEPTAGCCSGFVNLLKGRRLGDRKLPLVYPGENFPGQTRSQTCTVTGLKGFPERRCCPLLPPELNNPLFSTPNSMQEHCFLFTWSFAMFAVLETPTTRKGEQKVKLPWQWVFQIPEKGKANASSSFHTLSFRDKLHSSSRAIHTRTKSGKRRNKRCELRNAFFACSLLYAFIPVCRLLREQLRQEQWEPRVREVSRTRKEVKSFAKQQWALGSATSSCAEQTRGQGADPPRHSLSPSQLKEGVPGFGTWFLDPALRRRLRALCSSEQLASWVLDLADNGQAKRPRQQLKGCGLALAQSWCLCPANVLSCCQYRGGIARYFWEGCCWQGRGGNGRGRGKAAEIARFSSRKGAKNNNIWERGGKAPFAVRTEVSWCCWGLCPETKRPKELNAMGETRCECRQVSVRELRDGALRGCGIGQMLPRQLLQLCPGLFRVMCKCEKACTQSRKGHRDPGFPPILLFPRRLLFHVVQA</sequence>
<evidence type="ECO:0000256" key="1">
    <source>
        <dbReference type="SAM" id="MobiDB-lite"/>
    </source>
</evidence>
<dbReference type="AlphaFoldDB" id="R0L1Q1"/>
<dbReference type="Proteomes" id="UP000296049">
    <property type="component" value="Unassembled WGS sequence"/>
</dbReference>
<evidence type="ECO:0000313" key="3">
    <source>
        <dbReference type="Proteomes" id="UP000296049"/>
    </source>
</evidence>
<organism evidence="2 3">
    <name type="scientific">Anas platyrhynchos</name>
    <name type="common">Mallard</name>
    <name type="synonym">Anas boschas</name>
    <dbReference type="NCBI Taxonomy" id="8839"/>
    <lineage>
        <taxon>Eukaryota</taxon>
        <taxon>Metazoa</taxon>
        <taxon>Chordata</taxon>
        <taxon>Craniata</taxon>
        <taxon>Vertebrata</taxon>
        <taxon>Euteleostomi</taxon>
        <taxon>Archelosauria</taxon>
        <taxon>Archosauria</taxon>
        <taxon>Dinosauria</taxon>
        <taxon>Saurischia</taxon>
        <taxon>Theropoda</taxon>
        <taxon>Coelurosauria</taxon>
        <taxon>Aves</taxon>
        <taxon>Neognathae</taxon>
        <taxon>Galloanserae</taxon>
        <taxon>Anseriformes</taxon>
        <taxon>Anatidae</taxon>
        <taxon>Anatinae</taxon>
        <taxon>Anas</taxon>
    </lineage>
</organism>
<proteinExistence type="predicted"/>
<protein>
    <submittedName>
        <fullName evidence="2">Uncharacterized protein</fullName>
    </submittedName>
</protein>
<accession>R0L1Q1</accession>
<name>R0L1Q1_ANAPL</name>
<keyword evidence="3" id="KW-1185">Reference proteome</keyword>
<reference evidence="3" key="1">
    <citation type="journal article" date="2013" name="Nat. Genet.">
        <title>The duck genome and transcriptome provide insight into an avian influenza virus reservoir species.</title>
        <authorList>
            <person name="Huang Y."/>
            <person name="Li Y."/>
            <person name="Burt D.W."/>
            <person name="Chen H."/>
            <person name="Zhang Y."/>
            <person name="Qian W."/>
            <person name="Kim H."/>
            <person name="Gan S."/>
            <person name="Zhao Y."/>
            <person name="Li J."/>
            <person name="Yi K."/>
            <person name="Feng H."/>
            <person name="Zhu P."/>
            <person name="Li B."/>
            <person name="Liu Q."/>
            <person name="Fairley S."/>
            <person name="Magor K.E."/>
            <person name="Du Z."/>
            <person name="Hu X."/>
            <person name="Goodman L."/>
            <person name="Tafer H."/>
            <person name="Vignal A."/>
            <person name="Lee T."/>
            <person name="Kim K.W."/>
            <person name="Sheng Z."/>
            <person name="An Y."/>
            <person name="Searle S."/>
            <person name="Herrero J."/>
            <person name="Groenen M.A."/>
            <person name="Crooijmans R.P."/>
            <person name="Faraut T."/>
            <person name="Cai Q."/>
            <person name="Webster R.G."/>
            <person name="Aldridge J.R."/>
            <person name="Warren W.C."/>
            <person name="Bartschat S."/>
            <person name="Kehr S."/>
            <person name="Marz M."/>
            <person name="Stadler P.F."/>
            <person name="Smith J."/>
            <person name="Kraus R.H."/>
            <person name="Zhao Y."/>
            <person name="Ren L."/>
            <person name="Fei J."/>
            <person name="Morisson M."/>
            <person name="Kaiser P."/>
            <person name="Griffin D.K."/>
            <person name="Rao M."/>
            <person name="Pitel F."/>
            <person name="Wang J."/>
            <person name="Li N."/>
        </authorList>
    </citation>
    <scope>NUCLEOTIDE SEQUENCE [LARGE SCALE GENOMIC DNA]</scope>
</reference>
<gene>
    <name evidence="2" type="ORF">Anapl_16401</name>
</gene>
<feature type="region of interest" description="Disordered" evidence="1">
    <location>
        <begin position="278"/>
        <end position="298"/>
    </location>
</feature>
<evidence type="ECO:0000313" key="2">
    <source>
        <dbReference type="EMBL" id="EOA94207.1"/>
    </source>
</evidence>